<comment type="pathway">
    <text evidence="7 8">Carbohydrate biosynthesis; gluconeogenesis.</text>
</comment>
<comment type="similarity">
    <text evidence="2 7 8">Belongs to the triosephosphate isomerase family.</text>
</comment>
<evidence type="ECO:0000256" key="2">
    <source>
        <dbReference type="ARBA" id="ARBA00007422"/>
    </source>
</evidence>
<dbReference type="InterPro" id="IPR013785">
    <property type="entry name" value="Aldolase_TIM"/>
</dbReference>
<dbReference type="STRING" id="183.GCA_002009735_03019"/>
<dbReference type="InterPro" id="IPR020861">
    <property type="entry name" value="Triosephosphate_isomerase_AS"/>
</dbReference>
<gene>
    <name evidence="7" type="primary">tpiA</name>
    <name evidence="9" type="ORF">Lepil_3469</name>
</gene>
<evidence type="ECO:0000256" key="6">
    <source>
        <dbReference type="ARBA" id="ARBA00023235"/>
    </source>
</evidence>
<dbReference type="EC" id="5.3.1.1" evidence="7 8"/>
<dbReference type="EMBL" id="JH597773">
    <property type="protein sequence ID" value="EHQ08127.1"/>
    <property type="molecule type" value="Genomic_DNA"/>
</dbReference>
<reference evidence="9 10" key="1">
    <citation type="submission" date="2011-10" db="EMBL/GenBank/DDBJ databases">
        <title>The Improved High-Quality Draft genome of Leptonema illini DSM 21528.</title>
        <authorList>
            <consortium name="US DOE Joint Genome Institute (JGI-PGF)"/>
            <person name="Lucas S."/>
            <person name="Copeland A."/>
            <person name="Lapidus A."/>
            <person name="Glavina del Rio T."/>
            <person name="Dalin E."/>
            <person name="Tice H."/>
            <person name="Bruce D."/>
            <person name="Goodwin L."/>
            <person name="Pitluck S."/>
            <person name="Peters L."/>
            <person name="Mikhailova N."/>
            <person name="Held B."/>
            <person name="Kyrpides N."/>
            <person name="Mavromatis K."/>
            <person name="Ivanova N."/>
            <person name="Markowitz V."/>
            <person name="Cheng J.-F."/>
            <person name="Hugenholtz P."/>
            <person name="Woyke T."/>
            <person name="Wu D."/>
            <person name="Gronow S."/>
            <person name="Wellnitz S."/>
            <person name="Brambilla E.-M."/>
            <person name="Klenk H.-P."/>
            <person name="Eisen J.A."/>
        </authorList>
    </citation>
    <scope>NUCLEOTIDE SEQUENCE [LARGE SCALE GENOMIC DNA]</scope>
    <source>
        <strain evidence="9 10">DSM 21528</strain>
    </source>
</reference>
<comment type="pathway">
    <text evidence="1 7 8">Carbohydrate degradation; glycolysis; D-glyceraldehyde 3-phosphate from glycerone phosphate: step 1/1.</text>
</comment>
<dbReference type="InterPro" id="IPR000652">
    <property type="entry name" value="Triosephosphate_isomerase"/>
</dbReference>
<sequence>MDKLEAKESACLSLSSSRIGGMRKKLIAGNWKMNQTPSQAVVLADALKKTVSGKEAAEIVVCPPYTALIPVRDALKGSSIHLGAQDLHWEDQGAFTGKISADMLLDAGCTHVIIGHSEQRTYFHETDATVNKKLIKALAGGLVPIFCIGETLEERDGGRAFDVVKKQLEGGFAGMKDAGHTVLAYEPVWAIGTGRNATPEQAQEMHAFIRKTIASLFSAAVADGMRILYGGSMKPDNAAGLLAQPDIDGGLIGGAALKADSFYGIVKAAG</sequence>
<dbReference type="InterPro" id="IPR022896">
    <property type="entry name" value="TrioseP_Isoase_bac/euk"/>
</dbReference>
<dbReference type="GO" id="GO:0046166">
    <property type="term" value="P:glyceraldehyde-3-phosphate biosynthetic process"/>
    <property type="evidence" value="ECO:0007669"/>
    <property type="project" value="TreeGrafter"/>
</dbReference>
<dbReference type="Gene3D" id="3.20.20.70">
    <property type="entry name" value="Aldolase class I"/>
    <property type="match status" value="1"/>
</dbReference>
<evidence type="ECO:0000313" key="9">
    <source>
        <dbReference type="EMBL" id="EHQ08127.1"/>
    </source>
</evidence>
<dbReference type="Pfam" id="PF00121">
    <property type="entry name" value="TIM"/>
    <property type="match status" value="1"/>
</dbReference>
<keyword evidence="4 7" id="KW-0963">Cytoplasm</keyword>
<proteinExistence type="inferred from homology"/>
<keyword evidence="5 7" id="KW-0324">Glycolysis</keyword>
<comment type="function">
    <text evidence="7">Involved in the gluconeogenesis. Catalyzes stereospecifically the conversion of dihydroxyacetone phosphate (DHAP) to D-glyceraldehyde-3-phosphate (G3P).</text>
</comment>
<dbReference type="CDD" id="cd00311">
    <property type="entry name" value="TIM"/>
    <property type="match status" value="1"/>
</dbReference>
<feature type="binding site" evidence="7">
    <location>
        <position position="232"/>
    </location>
    <ligand>
        <name>substrate</name>
    </ligand>
</feature>
<dbReference type="Proteomes" id="UP000005737">
    <property type="component" value="Unassembled WGS sequence"/>
</dbReference>
<evidence type="ECO:0000256" key="1">
    <source>
        <dbReference type="ARBA" id="ARBA00004680"/>
    </source>
</evidence>
<dbReference type="NCBIfam" id="TIGR00419">
    <property type="entry name" value="tim"/>
    <property type="match status" value="1"/>
</dbReference>
<keyword evidence="10" id="KW-1185">Reference proteome</keyword>
<evidence type="ECO:0000256" key="7">
    <source>
        <dbReference type="HAMAP-Rule" id="MF_00147"/>
    </source>
</evidence>
<feature type="active site" description="Electrophile" evidence="7">
    <location>
        <position position="116"/>
    </location>
</feature>
<evidence type="ECO:0000313" key="10">
    <source>
        <dbReference type="Proteomes" id="UP000005737"/>
    </source>
</evidence>
<dbReference type="GO" id="GO:0004807">
    <property type="term" value="F:triose-phosphate isomerase activity"/>
    <property type="evidence" value="ECO:0007669"/>
    <property type="project" value="UniProtKB-UniRule"/>
</dbReference>
<dbReference type="PROSITE" id="PS00171">
    <property type="entry name" value="TIM_1"/>
    <property type="match status" value="1"/>
</dbReference>
<evidence type="ECO:0000256" key="8">
    <source>
        <dbReference type="RuleBase" id="RU363013"/>
    </source>
</evidence>
<dbReference type="GO" id="GO:0005829">
    <property type="term" value="C:cytosol"/>
    <property type="evidence" value="ECO:0007669"/>
    <property type="project" value="TreeGrafter"/>
</dbReference>
<organism evidence="9 10">
    <name type="scientific">Leptonema illini DSM 21528</name>
    <dbReference type="NCBI Taxonomy" id="929563"/>
    <lineage>
        <taxon>Bacteria</taxon>
        <taxon>Pseudomonadati</taxon>
        <taxon>Spirochaetota</taxon>
        <taxon>Spirochaetia</taxon>
        <taxon>Leptospirales</taxon>
        <taxon>Leptospiraceae</taxon>
        <taxon>Leptonema</taxon>
    </lineage>
</organism>
<dbReference type="HAMAP" id="MF_00147_B">
    <property type="entry name" value="TIM_B"/>
    <property type="match status" value="1"/>
</dbReference>
<evidence type="ECO:0000256" key="3">
    <source>
        <dbReference type="ARBA" id="ARBA00022432"/>
    </source>
</evidence>
<evidence type="ECO:0000256" key="4">
    <source>
        <dbReference type="ARBA" id="ARBA00022490"/>
    </source>
</evidence>
<dbReference type="GO" id="GO:0019563">
    <property type="term" value="P:glycerol catabolic process"/>
    <property type="evidence" value="ECO:0007669"/>
    <property type="project" value="TreeGrafter"/>
</dbReference>
<dbReference type="GO" id="GO:0006094">
    <property type="term" value="P:gluconeogenesis"/>
    <property type="evidence" value="ECO:0007669"/>
    <property type="project" value="UniProtKB-UniRule"/>
</dbReference>
<dbReference type="AlphaFoldDB" id="H2CIW0"/>
<comment type="subcellular location">
    <subcellularLocation>
        <location evidence="7 8">Cytoplasm</location>
    </subcellularLocation>
</comment>
<feature type="binding site" evidence="7">
    <location>
        <begin position="253"/>
        <end position="254"/>
    </location>
    <ligand>
        <name>substrate</name>
    </ligand>
</feature>
<keyword evidence="6 7" id="KW-0413">Isomerase</keyword>
<dbReference type="FunFam" id="3.20.20.70:FF:000016">
    <property type="entry name" value="Triosephosphate isomerase"/>
    <property type="match status" value="1"/>
</dbReference>
<dbReference type="UniPathway" id="UPA00109">
    <property type="reaction ID" value="UER00189"/>
</dbReference>
<evidence type="ECO:0000256" key="5">
    <source>
        <dbReference type="ARBA" id="ARBA00023152"/>
    </source>
</evidence>
<protein>
    <recommendedName>
        <fullName evidence="7 8">Triosephosphate isomerase</fullName>
        <shortName evidence="7">TIM</shortName>
        <shortName evidence="7">TPI</shortName>
        <ecNumber evidence="7 8">5.3.1.1</ecNumber>
    </recommendedName>
    <alternativeName>
        <fullName evidence="7">Triose-phosphate isomerase</fullName>
    </alternativeName>
</protein>
<dbReference type="SUPFAM" id="SSF51351">
    <property type="entry name" value="Triosephosphate isomerase (TIM)"/>
    <property type="match status" value="1"/>
</dbReference>
<dbReference type="PANTHER" id="PTHR21139:SF42">
    <property type="entry name" value="TRIOSEPHOSPHATE ISOMERASE"/>
    <property type="match status" value="1"/>
</dbReference>
<dbReference type="PROSITE" id="PS51440">
    <property type="entry name" value="TIM_2"/>
    <property type="match status" value="1"/>
</dbReference>
<dbReference type="PANTHER" id="PTHR21139">
    <property type="entry name" value="TRIOSEPHOSPHATE ISOMERASE"/>
    <property type="match status" value="1"/>
</dbReference>
<name>H2CIW0_9LEPT</name>
<feature type="binding site" evidence="7">
    <location>
        <position position="192"/>
    </location>
    <ligand>
        <name>substrate</name>
    </ligand>
</feature>
<feature type="active site" description="Proton acceptor" evidence="7">
    <location>
        <position position="186"/>
    </location>
</feature>
<keyword evidence="3 7" id="KW-0312">Gluconeogenesis</keyword>
<dbReference type="GO" id="GO:0006096">
    <property type="term" value="P:glycolytic process"/>
    <property type="evidence" value="ECO:0007669"/>
    <property type="project" value="UniProtKB-UniRule"/>
</dbReference>
<accession>H2CIW0</accession>
<comment type="catalytic activity">
    <reaction evidence="7 8">
        <text>D-glyceraldehyde 3-phosphate = dihydroxyacetone phosphate</text>
        <dbReference type="Rhea" id="RHEA:18585"/>
        <dbReference type="ChEBI" id="CHEBI:57642"/>
        <dbReference type="ChEBI" id="CHEBI:59776"/>
        <dbReference type="EC" id="5.3.1.1"/>
    </reaction>
</comment>
<feature type="binding site" evidence="7">
    <location>
        <begin position="30"/>
        <end position="32"/>
    </location>
    <ligand>
        <name>substrate</name>
    </ligand>
</feature>
<dbReference type="HOGENOM" id="CLU_024251_2_3_12"/>
<comment type="subunit">
    <text evidence="7 8">Homodimer.</text>
</comment>
<dbReference type="UniPathway" id="UPA00138"/>
<dbReference type="InterPro" id="IPR035990">
    <property type="entry name" value="TIM_sf"/>
</dbReference>